<dbReference type="InterPro" id="IPR018097">
    <property type="entry name" value="EGF_Ca-bd_CS"/>
</dbReference>
<evidence type="ECO:0000256" key="1">
    <source>
        <dbReference type="ARBA" id="ARBA00022536"/>
    </source>
</evidence>
<dbReference type="Pfam" id="PF00008">
    <property type="entry name" value="EGF"/>
    <property type="match status" value="1"/>
</dbReference>
<comment type="caution">
    <text evidence="6">Lacks conserved residue(s) required for the propagation of feature annotation.</text>
</comment>
<dbReference type="PANTHER" id="PTHR24049">
    <property type="entry name" value="CRUMBS FAMILY MEMBER"/>
    <property type="match status" value="1"/>
</dbReference>
<dbReference type="STRING" id="372326.A0A1V4JMN8"/>
<dbReference type="EMBL" id="LSYS01006902">
    <property type="protein sequence ID" value="OPJ73420.1"/>
    <property type="molecule type" value="Genomic_DNA"/>
</dbReference>
<evidence type="ECO:0000259" key="7">
    <source>
        <dbReference type="PROSITE" id="PS50026"/>
    </source>
</evidence>
<dbReference type="Gene3D" id="2.10.25.10">
    <property type="entry name" value="Laminin"/>
    <property type="match status" value="2"/>
</dbReference>
<keyword evidence="1 6" id="KW-0245">EGF-like domain</keyword>
<evidence type="ECO:0000256" key="2">
    <source>
        <dbReference type="ARBA" id="ARBA00022729"/>
    </source>
</evidence>
<dbReference type="PROSITE" id="PS01187">
    <property type="entry name" value="EGF_CA"/>
    <property type="match status" value="1"/>
</dbReference>
<dbReference type="CDD" id="cd00054">
    <property type="entry name" value="EGF_CA"/>
    <property type="match status" value="2"/>
</dbReference>
<feature type="disulfide bond" evidence="6">
    <location>
        <begin position="50"/>
        <end position="59"/>
    </location>
</feature>
<dbReference type="FunFam" id="2.10.25.10:FF:000472">
    <property type="entry name" value="Uncharacterized protein, isoform A"/>
    <property type="match status" value="1"/>
</dbReference>
<comment type="caution">
    <text evidence="8">The sequence shown here is derived from an EMBL/GenBank/DDBJ whole genome shotgun (WGS) entry which is preliminary data.</text>
</comment>
<evidence type="ECO:0000313" key="8">
    <source>
        <dbReference type="EMBL" id="OPJ73420.1"/>
    </source>
</evidence>
<dbReference type="SMART" id="SM00179">
    <property type="entry name" value="EGF_CA"/>
    <property type="match status" value="2"/>
</dbReference>
<dbReference type="PROSITE" id="PS01186">
    <property type="entry name" value="EGF_2"/>
    <property type="match status" value="3"/>
</dbReference>
<keyword evidence="4 6" id="KW-1015">Disulfide bond</keyword>
<dbReference type="InterPro" id="IPR001881">
    <property type="entry name" value="EGF-like_Ca-bd_dom"/>
</dbReference>
<reference evidence="8 9" key="1">
    <citation type="submission" date="2016-02" db="EMBL/GenBank/DDBJ databases">
        <title>Band-tailed pigeon sequencing and assembly.</title>
        <authorList>
            <person name="Soares A.E."/>
            <person name="Novak B.J."/>
            <person name="Rice E.S."/>
            <person name="O'Connell B."/>
            <person name="Chang D."/>
            <person name="Weber S."/>
            <person name="Shapiro B."/>
        </authorList>
    </citation>
    <scope>NUCLEOTIDE SEQUENCE [LARGE SCALE GENOMIC DNA]</scope>
    <source>
        <strain evidence="8">BTP2013</strain>
        <tissue evidence="8">Blood</tissue>
    </source>
</reference>
<dbReference type="GO" id="GO:0005509">
    <property type="term" value="F:calcium ion binding"/>
    <property type="evidence" value="ECO:0007669"/>
    <property type="project" value="InterPro"/>
</dbReference>
<proteinExistence type="predicted"/>
<feature type="domain" description="EGF-like" evidence="7">
    <location>
        <begin position="24"/>
        <end position="60"/>
    </location>
</feature>
<dbReference type="FunFam" id="2.10.25.10:FF:000279">
    <property type="entry name" value="Neurogenic locus notch 1"/>
    <property type="match status" value="1"/>
</dbReference>
<dbReference type="Proteomes" id="UP000190648">
    <property type="component" value="Unassembled WGS sequence"/>
</dbReference>
<keyword evidence="5" id="KW-0325">Glycoprotein</keyword>
<organism evidence="8 9">
    <name type="scientific">Patagioenas fasciata monilis</name>
    <dbReference type="NCBI Taxonomy" id="372326"/>
    <lineage>
        <taxon>Eukaryota</taxon>
        <taxon>Metazoa</taxon>
        <taxon>Chordata</taxon>
        <taxon>Craniata</taxon>
        <taxon>Vertebrata</taxon>
        <taxon>Euteleostomi</taxon>
        <taxon>Archelosauria</taxon>
        <taxon>Archosauria</taxon>
        <taxon>Dinosauria</taxon>
        <taxon>Saurischia</taxon>
        <taxon>Theropoda</taxon>
        <taxon>Coelurosauria</taxon>
        <taxon>Aves</taxon>
        <taxon>Neognathae</taxon>
        <taxon>Neoaves</taxon>
        <taxon>Columbimorphae</taxon>
        <taxon>Columbiformes</taxon>
        <taxon>Columbidae</taxon>
        <taxon>Patagioenas</taxon>
    </lineage>
</organism>
<evidence type="ECO:0000313" key="9">
    <source>
        <dbReference type="Proteomes" id="UP000190648"/>
    </source>
</evidence>
<name>A0A1V4JMN8_PATFA</name>
<keyword evidence="2" id="KW-0732">Signal</keyword>
<dbReference type="InterPro" id="IPR000152">
    <property type="entry name" value="EGF-type_Asp/Asn_hydroxyl_site"/>
</dbReference>
<accession>A0A1V4JMN8</accession>
<dbReference type="InterPro" id="IPR000742">
    <property type="entry name" value="EGF"/>
</dbReference>
<feature type="disulfide bond" evidence="6">
    <location>
        <begin position="89"/>
        <end position="98"/>
    </location>
</feature>
<dbReference type="PRINTS" id="PR00010">
    <property type="entry name" value="EGFBLOOD"/>
</dbReference>
<evidence type="ECO:0000256" key="5">
    <source>
        <dbReference type="ARBA" id="ARBA00023180"/>
    </source>
</evidence>
<gene>
    <name evidence="8" type="ORF">AV530_005777</name>
</gene>
<evidence type="ECO:0000256" key="6">
    <source>
        <dbReference type="PROSITE-ProRule" id="PRU00076"/>
    </source>
</evidence>
<dbReference type="PROSITE" id="PS50026">
    <property type="entry name" value="EGF_3"/>
    <property type="match status" value="2"/>
</dbReference>
<evidence type="ECO:0000256" key="4">
    <source>
        <dbReference type="ARBA" id="ARBA00023157"/>
    </source>
</evidence>
<dbReference type="SUPFAM" id="SSF57196">
    <property type="entry name" value="EGF/Laminin"/>
    <property type="match status" value="2"/>
</dbReference>
<feature type="disulfide bond" evidence="6">
    <location>
        <begin position="66"/>
        <end position="76"/>
    </location>
</feature>
<keyword evidence="9" id="KW-1185">Reference proteome</keyword>
<dbReference type="SMART" id="SM00181">
    <property type="entry name" value="EGF"/>
    <property type="match status" value="2"/>
</dbReference>
<protein>
    <recommendedName>
        <fullName evidence="7">EGF-like domain-containing protein</fullName>
    </recommendedName>
</protein>
<dbReference type="OrthoDB" id="283575at2759"/>
<dbReference type="PROSITE" id="PS00010">
    <property type="entry name" value="ASX_HYDROXYL"/>
    <property type="match status" value="1"/>
</dbReference>
<evidence type="ECO:0000256" key="3">
    <source>
        <dbReference type="ARBA" id="ARBA00022737"/>
    </source>
</evidence>
<dbReference type="AlphaFoldDB" id="A0A1V4JMN8"/>
<feature type="domain" description="EGF-like" evidence="7">
    <location>
        <begin position="62"/>
        <end position="99"/>
    </location>
</feature>
<sequence length="211" mass="23185">METPLALPPCVCLAGFSGQFCEIELNECNSSPCLHGSTCEDHINGYTCKCQQGWEGLHCELDVDECISNPCIHGICVQKDPSFGYSCFCNPGFVGRSCELNYNDCLIQSCSTGFLCVDGINNITCLPTIPQSKKTVTEVAEVFPAEILDNDLPSAQAVFMEFSSKHTSPDFHTEEMSQGTQIKFFLPEVFPDTVPVLMRSSCLSKLLWIPS</sequence>
<dbReference type="PROSITE" id="PS00022">
    <property type="entry name" value="EGF_1"/>
    <property type="match status" value="3"/>
</dbReference>
<dbReference type="InterPro" id="IPR051022">
    <property type="entry name" value="Notch_Cell-Fate_Det"/>
</dbReference>
<keyword evidence="3" id="KW-0677">Repeat</keyword>